<dbReference type="PANTHER" id="PTHR35526">
    <property type="entry name" value="ANTI-SIGMA-F FACTOR RSBW-RELATED"/>
    <property type="match status" value="1"/>
</dbReference>
<evidence type="ECO:0000313" key="4">
    <source>
        <dbReference type="Proteomes" id="UP000562352"/>
    </source>
</evidence>
<feature type="domain" description="Histidine kinase/HSP90-like ATPase" evidence="2">
    <location>
        <begin position="9"/>
        <end position="122"/>
    </location>
</feature>
<sequence length="138" mass="15198">MREAVQQFFDATAESVGLARDFTTATLTAWGLTACVEDIRVCVSELASNALVHGTEPGYGFLVRLEAEEEFVRLEVHDSHNRWPRIRHPADTDTCGRGLLIVEALAEDWGVQEGDPLGKVVWSRLPAIPPDPDSLRTG</sequence>
<dbReference type="Pfam" id="PF13581">
    <property type="entry name" value="HATPase_c_2"/>
    <property type="match status" value="1"/>
</dbReference>
<dbReference type="InterPro" id="IPR036890">
    <property type="entry name" value="HATPase_C_sf"/>
</dbReference>
<comment type="caution">
    <text evidence="3">The sequence shown here is derived from an EMBL/GenBank/DDBJ whole genome shotgun (WGS) entry which is preliminary data.</text>
</comment>
<name>A0A841D8J4_PLAVE</name>
<dbReference type="PANTHER" id="PTHR35526:SF3">
    <property type="entry name" value="ANTI-SIGMA-F FACTOR RSBW"/>
    <property type="match status" value="1"/>
</dbReference>
<organism evidence="3 4">
    <name type="scientific">Planomonospora venezuelensis</name>
    <dbReference type="NCBI Taxonomy" id="1999"/>
    <lineage>
        <taxon>Bacteria</taxon>
        <taxon>Bacillati</taxon>
        <taxon>Actinomycetota</taxon>
        <taxon>Actinomycetes</taxon>
        <taxon>Streptosporangiales</taxon>
        <taxon>Streptosporangiaceae</taxon>
        <taxon>Planomonospora</taxon>
    </lineage>
</organism>
<reference evidence="3 4" key="1">
    <citation type="submission" date="2020-08" db="EMBL/GenBank/DDBJ databases">
        <title>Genomic Encyclopedia of Type Strains, Phase III (KMG-III): the genomes of soil and plant-associated and newly described type strains.</title>
        <authorList>
            <person name="Whitman W."/>
        </authorList>
    </citation>
    <scope>NUCLEOTIDE SEQUENCE [LARGE SCALE GENOMIC DNA]</scope>
    <source>
        <strain evidence="3 4">CECT 3303</strain>
    </source>
</reference>
<dbReference type="SUPFAM" id="SSF55874">
    <property type="entry name" value="ATPase domain of HSP90 chaperone/DNA topoisomerase II/histidine kinase"/>
    <property type="match status" value="1"/>
</dbReference>
<dbReference type="Gene3D" id="3.30.565.10">
    <property type="entry name" value="Histidine kinase-like ATPase, C-terminal domain"/>
    <property type="match status" value="1"/>
</dbReference>
<dbReference type="InterPro" id="IPR003594">
    <property type="entry name" value="HATPase_dom"/>
</dbReference>
<evidence type="ECO:0000256" key="1">
    <source>
        <dbReference type="ARBA" id="ARBA00022527"/>
    </source>
</evidence>
<dbReference type="PROSITE" id="PS51257">
    <property type="entry name" value="PROKAR_LIPOPROTEIN"/>
    <property type="match status" value="1"/>
</dbReference>
<dbReference type="InterPro" id="IPR050267">
    <property type="entry name" value="Anti-sigma-factor_SerPK"/>
</dbReference>
<keyword evidence="1" id="KW-0418">Kinase</keyword>
<dbReference type="EMBL" id="JACHJJ010000014">
    <property type="protein sequence ID" value="MBB5964907.1"/>
    <property type="molecule type" value="Genomic_DNA"/>
</dbReference>
<dbReference type="RefSeq" id="WP_184943939.1">
    <property type="nucleotide sequence ID" value="NZ_BAAAWZ010000004.1"/>
</dbReference>
<evidence type="ECO:0000259" key="2">
    <source>
        <dbReference type="Pfam" id="PF13581"/>
    </source>
</evidence>
<protein>
    <submittedName>
        <fullName evidence="3">Anti-sigma regulatory factor (Ser/Thr protein kinase)</fullName>
    </submittedName>
</protein>
<gene>
    <name evidence="3" type="ORF">FHS22_004193</name>
</gene>
<accession>A0A841D8J4</accession>
<keyword evidence="1" id="KW-0723">Serine/threonine-protein kinase</keyword>
<dbReference type="GO" id="GO:0004674">
    <property type="term" value="F:protein serine/threonine kinase activity"/>
    <property type="evidence" value="ECO:0007669"/>
    <property type="project" value="UniProtKB-KW"/>
</dbReference>
<dbReference type="AlphaFoldDB" id="A0A841D8J4"/>
<proteinExistence type="predicted"/>
<dbReference type="CDD" id="cd16936">
    <property type="entry name" value="HATPase_RsbW-like"/>
    <property type="match status" value="1"/>
</dbReference>
<keyword evidence="1" id="KW-0808">Transferase</keyword>
<keyword evidence="4" id="KW-1185">Reference proteome</keyword>
<evidence type="ECO:0000313" key="3">
    <source>
        <dbReference type="EMBL" id="MBB5964907.1"/>
    </source>
</evidence>
<dbReference type="Proteomes" id="UP000562352">
    <property type="component" value="Unassembled WGS sequence"/>
</dbReference>